<accession>A0A8E2VHQ8</accession>
<organism evidence="1 2">
    <name type="scientific">Rhodovulum kholense</name>
    <dbReference type="NCBI Taxonomy" id="453584"/>
    <lineage>
        <taxon>Bacteria</taxon>
        <taxon>Pseudomonadati</taxon>
        <taxon>Pseudomonadota</taxon>
        <taxon>Alphaproteobacteria</taxon>
        <taxon>Rhodobacterales</taxon>
        <taxon>Paracoccaceae</taxon>
        <taxon>Rhodovulum</taxon>
    </lineage>
</organism>
<proteinExistence type="predicted"/>
<evidence type="ECO:0000313" key="1">
    <source>
        <dbReference type="EMBL" id="PTW39753.1"/>
    </source>
</evidence>
<evidence type="ECO:0000313" key="2">
    <source>
        <dbReference type="Proteomes" id="UP000244037"/>
    </source>
</evidence>
<sequence length="159" mass="18013">MAFPKYCIRVHGENIVVYDCGHGRIMHHAELLRAMERTRSLAQVKEAFPASRRNLLDVLNAFGFDFDQLLEEQFAEGLADTKLAGLHRVDAKWIAKKRVTLGQTRRPGRPATDCSDQEVIRAYESAGSYAAAARSMKLDPRTFRRLYFLARSRTGQNVG</sequence>
<dbReference type="Proteomes" id="UP000244037">
    <property type="component" value="Unassembled WGS sequence"/>
</dbReference>
<name>A0A8E2VHQ8_9RHOB</name>
<gene>
    <name evidence="1" type="ORF">C8N38_12614</name>
</gene>
<dbReference type="OrthoDB" id="7856051at2"/>
<reference evidence="1 2" key="1">
    <citation type="submission" date="2018-04" db="EMBL/GenBank/DDBJ databases">
        <title>Genomic Encyclopedia of Archaeal and Bacterial Type Strains, Phase II (KMG-II): from individual species to whole genera.</title>
        <authorList>
            <person name="Goeker M."/>
        </authorList>
    </citation>
    <scope>NUCLEOTIDE SEQUENCE [LARGE SCALE GENOMIC DNA]</scope>
    <source>
        <strain evidence="1 2">DSM 19783</strain>
    </source>
</reference>
<dbReference type="EMBL" id="QAYC01000026">
    <property type="protein sequence ID" value="PTW39753.1"/>
    <property type="molecule type" value="Genomic_DNA"/>
</dbReference>
<dbReference type="AlphaFoldDB" id="A0A8E2VHQ8"/>
<keyword evidence="2" id="KW-1185">Reference proteome</keyword>
<protein>
    <submittedName>
        <fullName evidence="1">Uncharacterized protein</fullName>
    </submittedName>
</protein>
<dbReference type="RefSeq" id="WP_146176325.1">
    <property type="nucleotide sequence ID" value="NZ_QAYC01000026.1"/>
</dbReference>
<comment type="caution">
    <text evidence="1">The sequence shown here is derived from an EMBL/GenBank/DDBJ whole genome shotgun (WGS) entry which is preliminary data.</text>
</comment>